<feature type="domain" description="PepSY" evidence="3">
    <location>
        <begin position="88"/>
        <end position="141"/>
    </location>
</feature>
<gene>
    <name evidence="4" type="ORF">DAERI_020141</name>
</gene>
<keyword evidence="5" id="KW-1185">Reference proteome</keyword>
<sequence length="154" mass="15760">MNTNARRFLLTLSALTAVGLSLAGHAFAQAEAPGAPSAPPIQAQVNPSARDTDAHDRAMFGSIQLHTSLPDFEVPAAQEQALYRSLARITPAQAEQAAQAAVLGPATSVTLGDQDGSLVYAVVIGQTEVTVDAGNGQILQQEIAGLEQGESGGS</sequence>
<organism evidence="4 5">
    <name type="scientific">Deinococcus aerius</name>
    <dbReference type="NCBI Taxonomy" id="200253"/>
    <lineage>
        <taxon>Bacteria</taxon>
        <taxon>Thermotogati</taxon>
        <taxon>Deinococcota</taxon>
        <taxon>Deinococci</taxon>
        <taxon>Deinococcales</taxon>
        <taxon>Deinococcaceae</taxon>
        <taxon>Deinococcus</taxon>
    </lineage>
</organism>
<comment type="caution">
    <text evidence="4">The sequence shown here is derived from an EMBL/GenBank/DDBJ whole genome shotgun (WGS) entry which is preliminary data.</text>
</comment>
<dbReference type="InterPro" id="IPR006311">
    <property type="entry name" value="TAT_signal"/>
</dbReference>
<feature type="chain" id="PRO_5014392376" description="PepSY domain-containing protein" evidence="2">
    <location>
        <begin position="29"/>
        <end position="154"/>
    </location>
</feature>
<dbReference type="Proteomes" id="UP000236569">
    <property type="component" value="Unassembled WGS sequence"/>
</dbReference>
<protein>
    <recommendedName>
        <fullName evidence="3">PepSY domain-containing protein</fullName>
    </recommendedName>
</protein>
<dbReference type="PROSITE" id="PS51318">
    <property type="entry name" value="TAT"/>
    <property type="match status" value="1"/>
</dbReference>
<dbReference type="Pfam" id="PF03413">
    <property type="entry name" value="PepSY"/>
    <property type="match status" value="1"/>
</dbReference>
<proteinExistence type="predicted"/>
<accession>A0A2I9CSE2</accession>
<feature type="signal peptide" evidence="2">
    <location>
        <begin position="1"/>
        <end position="28"/>
    </location>
</feature>
<evidence type="ECO:0000259" key="3">
    <source>
        <dbReference type="Pfam" id="PF03413"/>
    </source>
</evidence>
<dbReference type="OrthoDB" id="67093at2"/>
<evidence type="ECO:0000313" key="4">
    <source>
        <dbReference type="EMBL" id="GBF04544.1"/>
    </source>
</evidence>
<dbReference type="EMBL" id="BFAG01000002">
    <property type="protein sequence ID" value="GBF04544.1"/>
    <property type="molecule type" value="Genomic_DNA"/>
</dbReference>
<dbReference type="Gene3D" id="3.10.450.40">
    <property type="match status" value="1"/>
</dbReference>
<dbReference type="RefSeq" id="WP_102125937.1">
    <property type="nucleotide sequence ID" value="NZ_BFAG01000002.1"/>
</dbReference>
<reference evidence="5" key="1">
    <citation type="submission" date="2018-01" db="EMBL/GenBank/DDBJ databases">
        <title>Draft Genome Sequence of the Radioresistant Bacterium Deinococcus aerius TR0125, Isolated from the Higher Atmosphere above Japan.</title>
        <authorList>
            <person name="Satoh K."/>
            <person name="Arai H."/>
            <person name="Sanzen T."/>
            <person name="Kawaguchi Y."/>
            <person name="Hayashi H."/>
            <person name="Yokobori S."/>
            <person name="Yamagishi A."/>
            <person name="Oono Y."/>
            <person name="Narumi I."/>
        </authorList>
    </citation>
    <scope>NUCLEOTIDE SEQUENCE [LARGE SCALE GENOMIC DNA]</scope>
    <source>
        <strain evidence="5">TR0125</strain>
    </source>
</reference>
<evidence type="ECO:0000256" key="2">
    <source>
        <dbReference type="SAM" id="SignalP"/>
    </source>
</evidence>
<dbReference type="AlphaFoldDB" id="A0A2I9CSE2"/>
<feature type="region of interest" description="Disordered" evidence="1">
    <location>
        <begin position="31"/>
        <end position="52"/>
    </location>
</feature>
<dbReference type="InterPro" id="IPR025711">
    <property type="entry name" value="PepSY"/>
</dbReference>
<evidence type="ECO:0000313" key="5">
    <source>
        <dbReference type="Proteomes" id="UP000236569"/>
    </source>
</evidence>
<keyword evidence="2" id="KW-0732">Signal</keyword>
<name>A0A2I9CSE2_9DEIO</name>
<evidence type="ECO:0000256" key="1">
    <source>
        <dbReference type="SAM" id="MobiDB-lite"/>
    </source>
</evidence>